<accession>A0A4U5N191</accession>
<reference evidence="1 2" key="1">
    <citation type="journal article" date="2015" name="Genome Biol.">
        <title>Comparative genomics of Steinernema reveals deeply conserved gene regulatory networks.</title>
        <authorList>
            <person name="Dillman A.R."/>
            <person name="Macchietto M."/>
            <person name="Porter C.F."/>
            <person name="Rogers A."/>
            <person name="Williams B."/>
            <person name="Antoshechkin I."/>
            <person name="Lee M.M."/>
            <person name="Goodwin Z."/>
            <person name="Lu X."/>
            <person name="Lewis E.E."/>
            <person name="Goodrich-Blair H."/>
            <person name="Stock S.P."/>
            <person name="Adams B.J."/>
            <person name="Sternberg P.W."/>
            <person name="Mortazavi A."/>
        </authorList>
    </citation>
    <scope>NUCLEOTIDE SEQUENCE [LARGE SCALE GENOMIC DNA]</scope>
    <source>
        <strain evidence="1 2">ALL</strain>
    </source>
</reference>
<protein>
    <submittedName>
        <fullName evidence="1">Uncharacterized protein</fullName>
    </submittedName>
</protein>
<proteinExistence type="predicted"/>
<name>A0A4U5N191_STECR</name>
<organism evidence="1 2">
    <name type="scientific">Steinernema carpocapsae</name>
    <name type="common">Entomopathogenic nematode</name>
    <dbReference type="NCBI Taxonomy" id="34508"/>
    <lineage>
        <taxon>Eukaryota</taxon>
        <taxon>Metazoa</taxon>
        <taxon>Ecdysozoa</taxon>
        <taxon>Nematoda</taxon>
        <taxon>Chromadorea</taxon>
        <taxon>Rhabditida</taxon>
        <taxon>Tylenchina</taxon>
        <taxon>Panagrolaimomorpha</taxon>
        <taxon>Strongyloidoidea</taxon>
        <taxon>Steinernematidae</taxon>
        <taxon>Steinernema</taxon>
    </lineage>
</organism>
<keyword evidence="2" id="KW-1185">Reference proteome</keyword>
<dbReference type="AlphaFoldDB" id="A0A4U5N191"/>
<gene>
    <name evidence="1" type="ORF">L596_017070</name>
</gene>
<comment type="caution">
    <text evidence="1">The sequence shown here is derived from an EMBL/GenBank/DDBJ whole genome shotgun (WGS) entry which is preliminary data.</text>
</comment>
<dbReference type="EMBL" id="AZBU02000005">
    <property type="protein sequence ID" value="TKR75833.1"/>
    <property type="molecule type" value="Genomic_DNA"/>
</dbReference>
<evidence type="ECO:0000313" key="2">
    <source>
        <dbReference type="Proteomes" id="UP000298663"/>
    </source>
</evidence>
<reference evidence="1 2" key="2">
    <citation type="journal article" date="2019" name="G3 (Bethesda)">
        <title>Hybrid Assembly of the Genome of the Entomopathogenic Nematode Steinernema carpocapsae Identifies the X-Chromosome.</title>
        <authorList>
            <person name="Serra L."/>
            <person name="Macchietto M."/>
            <person name="Macias-Munoz A."/>
            <person name="McGill C.J."/>
            <person name="Rodriguez I.M."/>
            <person name="Rodriguez B."/>
            <person name="Murad R."/>
            <person name="Mortazavi A."/>
        </authorList>
    </citation>
    <scope>NUCLEOTIDE SEQUENCE [LARGE SCALE GENOMIC DNA]</scope>
    <source>
        <strain evidence="1 2">ALL</strain>
    </source>
</reference>
<dbReference type="Proteomes" id="UP000298663">
    <property type="component" value="Unassembled WGS sequence"/>
</dbReference>
<sequence length="325" mass="37781">MHLPERSLTLQDIALQNLFTRLCLALDQKEAWIAIEDLLLELPLPTISKKQIRKVERSYGSFCKKFIVLLSDVPCHVGIIVKKGEIDTEATILSLRDKSIISPLMAWFMFMAMGMDKEFQEASNPLPEWTAMDQNNHERLQELFCIVMGIVRFFKLREFDLPINGEDLDYALIDLKAGVITCLDHKWQEGAVWLLRSLRDKKELFEPHMYQETFVFLFNRALTRCEANELLPFINEICPEIDTPTFREAFCNENQAGRLQLSKFTNILILSSKVKEVENLMVALKRFLPRHDFEMLRYRVERDGKEPERSLVVGELARLSLIAAQ</sequence>
<evidence type="ECO:0000313" key="1">
    <source>
        <dbReference type="EMBL" id="TKR75833.1"/>
    </source>
</evidence>